<evidence type="ECO:0000313" key="4">
    <source>
        <dbReference type="Proteomes" id="UP000293296"/>
    </source>
</evidence>
<name>A0A4P6HQ29_9BACT</name>
<dbReference type="Pfam" id="PF04917">
    <property type="entry name" value="Shufflon_N"/>
    <property type="match status" value="1"/>
</dbReference>
<feature type="domain" description="Bacterial shufflon protein N-terminal" evidence="2">
    <location>
        <begin position="35"/>
        <end position="239"/>
    </location>
</feature>
<dbReference type="EMBL" id="CP026538">
    <property type="protein sequence ID" value="QAZ69413.1"/>
    <property type="molecule type" value="Genomic_DNA"/>
</dbReference>
<proteinExistence type="predicted"/>
<dbReference type="Proteomes" id="UP000293296">
    <property type="component" value="Chromosome"/>
</dbReference>
<organism evidence="3 4">
    <name type="scientific">Solidesulfovibrio carbinolicus</name>
    <dbReference type="NCBI Taxonomy" id="296842"/>
    <lineage>
        <taxon>Bacteria</taxon>
        <taxon>Pseudomonadati</taxon>
        <taxon>Thermodesulfobacteriota</taxon>
        <taxon>Desulfovibrionia</taxon>
        <taxon>Desulfovibrionales</taxon>
        <taxon>Desulfovibrionaceae</taxon>
        <taxon>Solidesulfovibrio</taxon>
    </lineage>
</organism>
<dbReference type="KEGG" id="dcb:C3Y92_02250"/>
<evidence type="ECO:0000313" key="3">
    <source>
        <dbReference type="EMBL" id="QAZ69413.1"/>
    </source>
</evidence>
<sequence length="370" mass="39076">MKLIETIGALLVLFIMLPVLLNLWELGSIELEKRQAADQLLAVSKAAAAYVRKHQTDLLTQTSASSGPAIGTDPLVTEGFLDAGFLGHNVWGQTYQITFRQPSANTLQAVVLTTGGRGQDSKDVRFATSVVPSAAAMAGGAGGFVPTGVIPDQPSSSLRGAFGGWTLNLASVGITSPGPGHLGALSTFDSSSLGQDFLYRVAVPGHPELNQMQTELDMTDHAIRNLYEVQFTARTLDSETCDTAAEGRLFLDNAQGLYLCRNGKMEMMADTGNSTLFKNATLAKDGDLIDKPSCPPGTDTTPQIFVAPTIAAAGAAAPPITSFQAWAVNASPTQWQVHLRLLTTDDTLGWVNPASDYGRIMVCTTCAKGS</sequence>
<dbReference type="AlphaFoldDB" id="A0A4P6HQ29"/>
<keyword evidence="1" id="KW-0812">Transmembrane</keyword>
<protein>
    <submittedName>
        <fullName evidence="3">Shufflon system plasmid conjugative transfer pilus tip adhesin PilV</fullName>
    </submittedName>
</protein>
<feature type="transmembrane region" description="Helical" evidence="1">
    <location>
        <begin position="6"/>
        <end position="24"/>
    </location>
</feature>
<reference evidence="3 4" key="1">
    <citation type="submission" date="2018-02" db="EMBL/GenBank/DDBJ databases">
        <title>Genome sequence of Desulfovibrio carbinolicus DSM 3852.</title>
        <authorList>
            <person name="Wilbanks E."/>
            <person name="Skennerton C.T."/>
            <person name="Orphan V.J."/>
        </authorList>
    </citation>
    <scope>NUCLEOTIDE SEQUENCE [LARGE SCALE GENOMIC DNA]</scope>
    <source>
        <strain evidence="3 4">DSM 3852</strain>
    </source>
</reference>
<accession>A0A4P6HQ29</accession>
<dbReference type="OrthoDB" id="7220054at2"/>
<dbReference type="RefSeq" id="WP_129349106.1">
    <property type="nucleotide sequence ID" value="NZ_CP026538.1"/>
</dbReference>
<keyword evidence="4" id="KW-1185">Reference proteome</keyword>
<evidence type="ECO:0000259" key="2">
    <source>
        <dbReference type="Pfam" id="PF04917"/>
    </source>
</evidence>
<keyword evidence="1" id="KW-0472">Membrane</keyword>
<evidence type="ECO:0000256" key="1">
    <source>
        <dbReference type="SAM" id="Phobius"/>
    </source>
</evidence>
<dbReference type="InterPro" id="IPR007001">
    <property type="entry name" value="Shufflon_N"/>
</dbReference>
<keyword evidence="1" id="KW-1133">Transmembrane helix</keyword>
<gene>
    <name evidence="3" type="ORF">C3Y92_02250</name>
</gene>